<reference evidence="8" key="2">
    <citation type="submission" date="2020-09" db="EMBL/GenBank/DDBJ databases">
        <authorList>
            <person name="Sun Q."/>
            <person name="Zhou Y."/>
        </authorList>
    </citation>
    <scope>NUCLEOTIDE SEQUENCE</scope>
    <source>
        <strain evidence="8">CGMCC 1.15533</strain>
    </source>
</reference>
<evidence type="ECO:0000313" key="9">
    <source>
        <dbReference type="Proteomes" id="UP000660801"/>
    </source>
</evidence>
<feature type="domain" description="YknX-like beta-barrel" evidence="7">
    <location>
        <begin position="220"/>
        <end position="306"/>
    </location>
</feature>
<dbReference type="InterPro" id="IPR058639">
    <property type="entry name" value="BSH_YknX-like"/>
</dbReference>
<evidence type="ECO:0000259" key="6">
    <source>
        <dbReference type="Pfam" id="PF25989"/>
    </source>
</evidence>
<dbReference type="InterPro" id="IPR006143">
    <property type="entry name" value="RND_pump_MFP"/>
</dbReference>
<reference evidence="8" key="1">
    <citation type="journal article" date="2014" name="Int. J. Syst. Evol. Microbiol.">
        <title>Complete genome sequence of Corynebacterium casei LMG S-19264T (=DSM 44701T), isolated from a smear-ripened cheese.</title>
        <authorList>
            <consortium name="US DOE Joint Genome Institute (JGI-PGF)"/>
            <person name="Walter F."/>
            <person name="Albersmeier A."/>
            <person name="Kalinowski J."/>
            <person name="Ruckert C."/>
        </authorList>
    </citation>
    <scope>NUCLEOTIDE SEQUENCE</scope>
    <source>
        <strain evidence="8">CGMCC 1.15533</strain>
    </source>
</reference>
<evidence type="ECO:0000256" key="4">
    <source>
        <dbReference type="SAM" id="MobiDB-lite"/>
    </source>
</evidence>
<comment type="similarity">
    <text evidence="2">Belongs to the membrane fusion protein (MFP) (TC 8.A.1) family.</text>
</comment>
<dbReference type="Gene3D" id="2.40.420.20">
    <property type="match status" value="1"/>
</dbReference>
<dbReference type="AlphaFoldDB" id="A0A917AAD0"/>
<dbReference type="InterPro" id="IPR058637">
    <property type="entry name" value="YknX-like_C"/>
</dbReference>
<name>A0A917AAD0_9STRE</name>
<protein>
    <submittedName>
        <fullName evidence="8">Transporter</fullName>
    </submittedName>
</protein>
<dbReference type="Pfam" id="PF25989">
    <property type="entry name" value="YknX_C"/>
    <property type="match status" value="1"/>
</dbReference>
<feature type="domain" description="YknX-like C-terminal permuted SH3-like" evidence="6">
    <location>
        <begin position="313"/>
        <end position="380"/>
    </location>
</feature>
<dbReference type="GO" id="GO:0030313">
    <property type="term" value="C:cell envelope"/>
    <property type="evidence" value="ECO:0007669"/>
    <property type="project" value="UniProtKB-SubCell"/>
</dbReference>
<dbReference type="InterPro" id="IPR058636">
    <property type="entry name" value="Beta-barrel_YknX"/>
</dbReference>
<evidence type="ECO:0000313" key="8">
    <source>
        <dbReference type="EMBL" id="GGE36613.1"/>
    </source>
</evidence>
<dbReference type="Pfam" id="PF25990">
    <property type="entry name" value="Beta-barrel_YknX"/>
    <property type="match status" value="1"/>
</dbReference>
<dbReference type="Pfam" id="PF25984">
    <property type="entry name" value="BSH_YknX"/>
    <property type="match status" value="1"/>
</dbReference>
<dbReference type="PANTHER" id="PTHR32347:SF14">
    <property type="entry name" value="EFFLUX SYSTEM COMPONENT YKNX-RELATED"/>
    <property type="match status" value="1"/>
</dbReference>
<dbReference type="NCBIfam" id="TIGR01730">
    <property type="entry name" value="RND_mfp"/>
    <property type="match status" value="1"/>
</dbReference>
<evidence type="ECO:0000256" key="3">
    <source>
        <dbReference type="ARBA" id="ARBA00023054"/>
    </source>
</evidence>
<proteinExistence type="inferred from homology"/>
<sequence>MMKRLKKWQLYTLIGVVAAVVLAAGGFFFFGGGAGGGEPIENATPLVQKPKEGSVASSVLLAGSVAAEREQYVYFDSTKGDLDSILVNVGDQVGEGQALVQYTSVDAQTAYDSAARAVNKIDRQINELNTYGTTVEKTGDAEADNASVATAQRTVDSQLRELQDSRADAVDNLNKAWTALNNTTVLSTGEGTVVEVNHDVSKSTTGTNQTLVHIVSNGNLQVKGELSEFNLSNIKVGQEVSITSKVYPDKTWTGKISFISDYPKDNHGDAAAGGAGGQSGSKYPFIVEITSEIGDLKQGFSVNMEVKNDSKGLLIPVTAILADGEKSYVWTIDDKGIAKKVEVSLGNADAENQEITSGLTKEQRVITNPSADLEEGKEVKSYEELD</sequence>
<dbReference type="InterPro" id="IPR050465">
    <property type="entry name" value="UPF0194_transport"/>
</dbReference>
<gene>
    <name evidence="8" type="primary">acrA</name>
    <name evidence="8" type="ORF">GCM10011510_17500</name>
</gene>
<dbReference type="Proteomes" id="UP000660801">
    <property type="component" value="Unassembled WGS sequence"/>
</dbReference>
<dbReference type="PANTHER" id="PTHR32347">
    <property type="entry name" value="EFFLUX SYSTEM COMPONENT YKNX-RELATED"/>
    <property type="match status" value="1"/>
</dbReference>
<dbReference type="EMBL" id="BMJN01000041">
    <property type="protein sequence ID" value="GGE36613.1"/>
    <property type="molecule type" value="Genomic_DNA"/>
</dbReference>
<evidence type="ECO:0000259" key="5">
    <source>
        <dbReference type="Pfam" id="PF25984"/>
    </source>
</evidence>
<keyword evidence="3" id="KW-0175">Coiled coil</keyword>
<dbReference type="GO" id="GO:0016020">
    <property type="term" value="C:membrane"/>
    <property type="evidence" value="ECO:0007669"/>
    <property type="project" value="InterPro"/>
</dbReference>
<evidence type="ECO:0000256" key="2">
    <source>
        <dbReference type="ARBA" id="ARBA00009477"/>
    </source>
</evidence>
<feature type="region of interest" description="Disordered" evidence="4">
    <location>
        <begin position="354"/>
        <end position="386"/>
    </location>
</feature>
<evidence type="ECO:0000259" key="7">
    <source>
        <dbReference type="Pfam" id="PF25990"/>
    </source>
</evidence>
<accession>A0A917AAD0</accession>
<comment type="subcellular location">
    <subcellularLocation>
        <location evidence="1">Cell envelope</location>
    </subcellularLocation>
</comment>
<dbReference type="GO" id="GO:0022857">
    <property type="term" value="F:transmembrane transporter activity"/>
    <property type="evidence" value="ECO:0007669"/>
    <property type="project" value="InterPro"/>
</dbReference>
<feature type="domain" description="YknX-like barrel-sandwich hybrid" evidence="5">
    <location>
        <begin position="71"/>
        <end position="215"/>
    </location>
</feature>
<feature type="compositionally biased region" description="Polar residues" evidence="4">
    <location>
        <begin position="354"/>
        <end position="370"/>
    </location>
</feature>
<keyword evidence="9" id="KW-1185">Reference proteome</keyword>
<dbReference type="Gene3D" id="2.40.30.170">
    <property type="match status" value="1"/>
</dbReference>
<evidence type="ECO:0000256" key="1">
    <source>
        <dbReference type="ARBA" id="ARBA00004196"/>
    </source>
</evidence>
<comment type="caution">
    <text evidence="8">The sequence shown here is derived from an EMBL/GenBank/DDBJ whole genome shotgun (WGS) entry which is preliminary data.</text>
</comment>
<feature type="compositionally biased region" description="Basic and acidic residues" evidence="4">
    <location>
        <begin position="374"/>
        <end position="386"/>
    </location>
</feature>
<organism evidence="8 9">
    <name type="scientific">Streptococcus himalayensis</name>
    <dbReference type="NCBI Taxonomy" id="1888195"/>
    <lineage>
        <taxon>Bacteria</taxon>
        <taxon>Bacillati</taxon>
        <taxon>Bacillota</taxon>
        <taxon>Bacilli</taxon>
        <taxon>Lactobacillales</taxon>
        <taxon>Streptococcaceae</taxon>
        <taxon>Streptococcus</taxon>
    </lineage>
</organism>